<reference evidence="1" key="1">
    <citation type="submission" date="2014-11" db="EMBL/GenBank/DDBJ databases">
        <authorList>
            <person name="Amaro Gonzalez C."/>
        </authorList>
    </citation>
    <scope>NUCLEOTIDE SEQUENCE</scope>
</reference>
<name>A0A0E9R868_ANGAN</name>
<proteinExistence type="predicted"/>
<protein>
    <submittedName>
        <fullName evidence="1">Uncharacterized protein</fullName>
    </submittedName>
</protein>
<dbReference type="EMBL" id="GBXM01083605">
    <property type="protein sequence ID" value="JAH24972.1"/>
    <property type="molecule type" value="Transcribed_RNA"/>
</dbReference>
<evidence type="ECO:0000313" key="1">
    <source>
        <dbReference type="EMBL" id="JAH24972.1"/>
    </source>
</evidence>
<sequence>MSVRVMHNFDKCVSQVFASELVRACQWCGCLFS</sequence>
<organism evidence="1">
    <name type="scientific">Anguilla anguilla</name>
    <name type="common">European freshwater eel</name>
    <name type="synonym">Muraena anguilla</name>
    <dbReference type="NCBI Taxonomy" id="7936"/>
    <lineage>
        <taxon>Eukaryota</taxon>
        <taxon>Metazoa</taxon>
        <taxon>Chordata</taxon>
        <taxon>Craniata</taxon>
        <taxon>Vertebrata</taxon>
        <taxon>Euteleostomi</taxon>
        <taxon>Actinopterygii</taxon>
        <taxon>Neopterygii</taxon>
        <taxon>Teleostei</taxon>
        <taxon>Anguilliformes</taxon>
        <taxon>Anguillidae</taxon>
        <taxon>Anguilla</taxon>
    </lineage>
</organism>
<dbReference type="AlphaFoldDB" id="A0A0E9R868"/>
<reference evidence="1" key="2">
    <citation type="journal article" date="2015" name="Fish Shellfish Immunol.">
        <title>Early steps in the European eel (Anguilla anguilla)-Vibrio vulnificus interaction in the gills: Role of the RtxA13 toxin.</title>
        <authorList>
            <person name="Callol A."/>
            <person name="Pajuelo D."/>
            <person name="Ebbesson L."/>
            <person name="Teles M."/>
            <person name="MacKenzie S."/>
            <person name="Amaro C."/>
        </authorList>
    </citation>
    <scope>NUCLEOTIDE SEQUENCE</scope>
</reference>
<accession>A0A0E9R868</accession>